<proteinExistence type="predicted"/>
<dbReference type="PROSITE" id="PS50181">
    <property type="entry name" value="FBOX"/>
    <property type="match status" value="1"/>
</dbReference>
<dbReference type="Proteomes" id="UP000799753">
    <property type="component" value="Unassembled WGS sequence"/>
</dbReference>
<reference evidence="2" key="1">
    <citation type="journal article" date="2020" name="Stud. Mycol.">
        <title>101 Dothideomycetes genomes: a test case for predicting lifestyles and emergence of pathogens.</title>
        <authorList>
            <person name="Haridas S."/>
            <person name="Albert R."/>
            <person name="Binder M."/>
            <person name="Bloem J."/>
            <person name="Labutti K."/>
            <person name="Salamov A."/>
            <person name="Andreopoulos B."/>
            <person name="Baker S."/>
            <person name="Barry K."/>
            <person name="Bills G."/>
            <person name="Bluhm B."/>
            <person name="Cannon C."/>
            <person name="Castanera R."/>
            <person name="Culley D."/>
            <person name="Daum C."/>
            <person name="Ezra D."/>
            <person name="Gonzalez J."/>
            <person name="Henrissat B."/>
            <person name="Kuo A."/>
            <person name="Liang C."/>
            <person name="Lipzen A."/>
            <person name="Lutzoni F."/>
            <person name="Magnuson J."/>
            <person name="Mondo S."/>
            <person name="Nolan M."/>
            <person name="Ohm R."/>
            <person name="Pangilinan J."/>
            <person name="Park H.-J."/>
            <person name="Ramirez L."/>
            <person name="Alfaro M."/>
            <person name="Sun H."/>
            <person name="Tritt A."/>
            <person name="Yoshinaga Y."/>
            <person name="Zwiers L.-H."/>
            <person name="Turgeon B."/>
            <person name="Goodwin S."/>
            <person name="Spatafora J."/>
            <person name="Crous P."/>
            <person name="Grigoriev I."/>
        </authorList>
    </citation>
    <scope>NUCLEOTIDE SEQUENCE</scope>
    <source>
        <strain evidence="2">CBS 473.64</strain>
    </source>
</reference>
<keyword evidence="3" id="KW-1185">Reference proteome</keyword>
<evidence type="ECO:0000313" key="2">
    <source>
        <dbReference type="EMBL" id="KAF2644734.1"/>
    </source>
</evidence>
<name>A0A6A6SES9_9PLEO</name>
<gene>
    <name evidence="2" type="ORF">P280DRAFT_476737</name>
</gene>
<accession>A0A6A6SES9</accession>
<dbReference type="InterPro" id="IPR001810">
    <property type="entry name" value="F-box_dom"/>
</dbReference>
<dbReference type="OrthoDB" id="6058203at2759"/>
<feature type="domain" description="F-box" evidence="1">
    <location>
        <begin position="1"/>
        <end position="48"/>
    </location>
</feature>
<dbReference type="InterPro" id="IPR036047">
    <property type="entry name" value="F-box-like_dom_sf"/>
</dbReference>
<dbReference type="AlphaFoldDB" id="A0A6A6SES9"/>
<dbReference type="EMBL" id="MU006778">
    <property type="protein sequence ID" value="KAF2644734.1"/>
    <property type="molecule type" value="Genomic_DNA"/>
</dbReference>
<organism evidence="2 3">
    <name type="scientific">Massarina eburnea CBS 473.64</name>
    <dbReference type="NCBI Taxonomy" id="1395130"/>
    <lineage>
        <taxon>Eukaryota</taxon>
        <taxon>Fungi</taxon>
        <taxon>Dikarya</taxon>
        <taxon>Ascomycota</taxon>
        <taxon>Pezizomycotina</taxon>
        <taxon>Dothideomycetes</taxon>
        <taxon>Pleosporomycetidae</taxon>
        <taxon>Pleosporales</taxon>
        <taxon>Massarineae</taxon>
        <taxon>Massarinaceae</taxon>
        <taxon>Massarina</taxon>
    </lineage>
</organism>
<sequence length="589" mass="66648">MALLALPAELVREILHKLDPESFFTCLQTARIFRQHALVSTNLLRDQLARVPGQRVLPKNVKNNTQALLELFGKRSTQHLLHGVARMADVHVWRAGLGIDRKVSGILAWNWSESDVKLSATPTGAKAFENTLILCEVRAKNGDVDLITIREGEPRLEHLISTNQLARHVSPYHEDGLRDYKVFKVVPFQDTRNGYDSRLRIAILYGPLHDSETVPWRLFVVALDQDIGHALIDICTIVPELEDTFMDMAINIDGNPIIAWRSIDGHSLHPKHYRVAIYDKYHHNSDSELATPGQYMTLDMLAEVEPEALSKMRLQGYNVHLVPPSIPMPRYTARILAQNRSSEAFQRRVTHLPDNVEVFPAQALGRTIATHHHHLVRISDLNNGTPTCVNTALELVITRDRRFHERSRQGAYLLKALQFPDHCYHFDTNEDYAGLNHVFVAKLAGLPDIHNLSSLGLILATSPRAHRIAIASWRTLLIYSLDPQAFLDPVYSLSQNITASDPGDRLRQAGVPGDYAYIEGCGWQFYENGKFGNECVVLKPVKVECKCVVYGLEWRNENELWGWGEEGLVRWRIGAGAEGQRGYKEIPCY</sequence>
<protein>
    <recommendedName>
        <fullName evidence="1">F-box domain-containing protein</fullName>
    </recommendedName>
</protein>
<evidence type="ECO:0000313" key="3">
    <source>
        <dbReference type="Proteomes" id="UP000799753"/>
    </source>
</evidence>
<evidence type="ECO:0000259" key="1">
    <source>
        <dbReference type="PROSITE" id="PS50181"/>
    </source>
</evidence>
<dbReference type="SUPFAM" id="SSF81383">
    <property type="entry name" value="F-box domain"/>
    <property type="match status" value="1"/>
</dbReference>